<dbReference type="SUPFAM" id="SSF89796">
    <property type="entry name" value="CoA-transferase family III (CaiB/BaiF)"/>
    <property type="match status" value="1"/>
</dbReference>
<dbReference type="EMBL" id="CP078073">
    <property type="protein sequence ID" value="QXL88899.1"/>
    <property type="molecule type" value="Genomic_DNA"/>
</dbReference>
<sequence>MSDTIMPLSGIRIIDFTQVMLGPCCTQMLGDFGADVIKVERPGAGDLSRSFYGERGEEAMNNAVFASLNRNKRSVTLDTKTDEGRQAALDLIRTADVVVDNFRAGVMDRLGFGYDALSKVNPQIICASGTGFGPVGPYAHKGGQDVLAQAMTGVMEKTQDPSIPKSIYPTTLCDYSAGMHLVQGIMAALLMREKTGLGQKVGVSLYDSMIAMQMQEAAQWSKHREVLNWAAMPLTGVFDTQDGAIVIVGAFKANPLQDICTALEIEDLSPTYPTLPDQRANKPFLQDTFRTVIATNTSAHWLERLEAVDLLCAPVRSLGEALDDPQTQVNDMLVEIDHPVLGEVKLVGSPVHLSAAPLSVRHLPPKLGEHTDEVLQEVAELLRTEAAE</sequence>
<dbReference type="InterPro" id="IPR003673">
    <property type="entry name" value="CoA-Trfase_fam_III"/>
</dbReference>
<dbReference type="AlphaFoldDB" id="A0A975YGX3"/>
<dbReference type="InterPro" id="IPR050483">
    <property type="entry name" value="CoA-transferase_III_domain"/>
</dbReference>
<dbReference type="Pfam" id="PF02515">
    <property type="entry name" value="CoA_transf_3"/>
    <property type="match status" value="1"/>
</dbReference>
<evidence type="ECO:0000313" key="2">
    <source>
        <dbReference type="EMBL" id="QXL88899.1"/>
    </source>
</evidence>
<proteinExistence type="predicted"/>
<reference evidence="2 3" key="1">
    <citation type="submission" date="2021-07" db="EMBL/GenBank/DDBJ databases">
        <title>Karlodiniumbacter phycospheric gen. nov., sp. nov., a phycosphere bacterium isolated from karlodinium veneficum.</title>
        <authorList>
            <person name="Peng Y."/>
            <person name="Jiang L."/>
            <person name="Lee J."/>
        </authorList>
    </citation>
    <scope>NUCLEOTIDE SEQUENCE</scope>
    <source>
        <strain evidence="2 3">N5</strain>
    </source>
</reference>
<evidence type="ECO:0000313" key="3">
    <source>
        <dbReference type="Proteomes" id="UP000693972"/>
    </source>
</evidence>
<dbReference type="PANTHER" id="PTHR48207">
    <property type="entry name" value="SUCCINATE--HYDROXYMETHYLGLUTARATE COA-TRANSFERASE"/>
    <property type="match status" value="1"/>
</dbReference>
<name>A0A975YGX3_9RHOB</name>
<dbReference type="InterPro" id="IPR044855">
    <property type="entry name" value="CoA-Trfase_III_dom3_sf"/>
</dbReference>
<accession>A0A975YGX3</accession>
<organism evidence="2">
    <name type="scientific">Gymnodinialimonas phycosphaerae</name>
    <dbReference type="NCBI Taxonomy" id="2841589"/>
    <lineage>
        <taxon>Bacteria</taxon>
        <taxon>Pseudomonadati</taxon>
        <taxon>Pseudomonadota</taxon>
        <taxon>Alphaproteobacteria</taxon>
        <taxon>Rhodobacterales</taxon>
        <taxon>Paracoccaceae</taxon>
        <taxon>Gymnodinialimonas</taxon>
    </lineage>
</organism>
<dbReference type="Gene3D" id="3.40.50.10540">
    <property type="entry name" value="Crotonobetainyl-coa:carnitine coa-transferase, domain 1"/>
    <property type="match status" value="1"/>
</dbReference>
<evidence type="ECO:0000256" key="1">
    <source>
        <dbReference type="ARBA" id="ARBA00022679"/>
    </source>
</evidence>
<keyword evidence="1 2" id="KW-0808">Transferase</keyword>
<dbReference type="EMBL" id="JAIMBW010000001">
    <property type="protein sequence ID" value="MBY4892142.1"/>
    <property type="molecule type" value="Genomic_DNA"/>
</dbReference>
<gene>
    <name evidence="2" type="ORF">KUL25_05120</name>
</gene>
<keyword evidence="3" id="KW-1185">Reference proteome</keyword>
<dbReference type="GO" id="GO:0008410">
    <property type="term" value="F:CoA-transferase activity"/>
    <property type="evidence" value="ECO:0007669"/>
    <property type="project" value="TreeGrafter"/>
</dbReference>
<dbReference type="Proteomes" id="UP000693972">
    <property type="component" value="Unassembled WGS sequence"/>
</dbReference>
<dbReference type="RefSeq" id="WP_257891960.1">
    <property type="nucleotide sequence ID" value="NZ_JAIMBW010000001.1"/>
</dbReference>
<dbReference type="InterPro" id="IPR023606">
    <property type="entry name" value="CoA-Trfase_III_dom_1_sf"/>
</dbReference>
<dbReference type="Gene3D" id="3.30.1540.10">
    <property type="entry name" value="formyl-coa transferase, domain 3"/>
    <property type="match status" value="1"/>
</dbReference>
<dbReference type="PANTHER" id="PTHR48207:SF3">
    <property type="entry name" value="SUCCINATE--HYDROXYMETHYLGLUTARATE COA-TRANSFERASE"/>
    <property type="match status" value="1"/>
</dbReference>
<protein>
    <submittedName>
        <fullName evidence="2">CoA transferase</fullName>
    </submittedName>
</protein>